<comment type="caution">
    <text evidence="8">The sequence shown here is derived from an EMBL/GenBank/DDBJ whole genome shotgun (WGS) entry which is preliminary data.</text>
</comment>
<dbReference type="AlphaFoldDB" id="A0AAD5JDJ0"/>
<evidence type="ECO:0000256" key="5">
    <source>
        <dbReference type="ARBA" id="ARBA00022989"/>
    </source>
</evidence>
<dbReference type="InterPro" id="IPR005150">
    <property type="entry name" value="Cellulose_synth"/>
</dbReference>
<gene>
    <name evidence="8" type="ORF">LWI28_015911</name>
</gene>
<evidence type="ECO:0000256" key="3">
    <source>
        <dbReference type="ARBA" id="ARBA00022679"/>
    </source>
</evidence>
<protein>
    <submittedName>
        <fullName evidence="8">Uncharacterized protein</fullName>
    </submittedName>
</protein>
<keyword evidence="4" id="KW-0812">Transmembrane</keyword>
<keyword evidence="9" id="KW-1185">Reference proteome</keyword>
<evidence type="ECO:0000313" key="8">
    <source>
        <dbReference type="EMBL" id="KAI9195543.1"/>
    </source>
</evidence>
<keyword evidence="7" id="KW-0961">Cell wall biogenesis/degradation</keyword>
<evidence type="ECO:0000256" key="1">
    <source>
        <dbReference type="ARBA" id="ARBA00004308"/>
    </source>
</evidence>
<keyword evidence="2" id="KW-0328">Glycosyltransferase</keyword>
<evidence type="ECO:0000256" key="4">
    <source>
        <dbReference type="ARBA" id="ARBA00022692"/>
    </source>
</evidence>
<reference evidence="8" key="2">
    <citation type="submission" date="2023-02" db="EMBL/GenBank/DDBJ databases">
        <authorList>
            <person name="Swenson N.G."/>
            <person name="Wegrzyn J.L."/>
            <person name="Mcevoy S.L."/>
        </authorList>
    </citation>
    <scope>NUCLEOTIDE SEQUENCE</scope>
    <source>
        <strain evidence="8">91603</strain>
        <tissue evidence="8">Leaf</tissue>
    </source>
</reference>
<keyword evidence="6" id="KW-0472">Membrane</keyword>
<dbReference type="GO" id="GO:0071555">
    <property type="term" value="P:cell wall organization"/>
    <property type="evidence" value="ECO:0007669"/>
    <property type="project" value="UniProtKB-KW"/>
</dbReference>
<evidence type="ECO:0000256" key="7">
    <source>
        <dbReference type="ARBA" id="ARBA00023316"/>
    </source>
</evidence>
<keyword evidence="3" id="KW-0808">Transferase</keyword>
<dbReference type="GO" id="GO:0030244">
    <property type="term" value="P:cellulose biosynthetic process"/>
    <property type="evidence" value="ECO:0007669"/>
    <property type="project" value="InterPro"/>
</dbReference>
<dbReference type="GO" id="GO:0016020">
    <property type="term" value="C:membrane"/>
    <property type="evidence" value="ECO:0007669"/>
    <property type="project" value="InterPro"/>
</dbReference>
<evidence type="ECO:0000256" key="2">
    <source>
        <dbReference type="ARBA" id="ARBA00022676"/>
    </source>
</evidence>
<dbReference type="GO" id="GO:0012505">
    <property type="term" value="C:endomembrane system"/>
    <property type="evidence" value="ECO:0007669"/>
    <property type="project" value="UniProtKB-SubCell"/>
</dbReference>
<keyword evidence="5" id="KW-1133">Transmembrane helix</keyword>
<evidence type="ECO:0000256" key="6">
    <source>
        <dbReference type="ARBA" id="ARBA00023136"/>
    </source>
</evidence>
<evidence type="ECO:0000313" key="9">
    <source>
        <dbReference type="Proteomes" id="UP001064489"/>
    </source>
</evidence>
<reference evidence="8" key="1">
    <citation type="journal article" date="2022" name="Plant J.">
        <title>Strategies of tolerance reflected in two North American maple genomes.</title>
        <authorList>
            <person name="McEvoy S.L."/>
            <person name="Sezen U.U."/>
            <person name="Trouern-Trend A."/>
            <person name="McMahon S.M."/>
            <person name="Schaberg P.G."/>
            <person name="Yang J."/>
            <person name="Wegrzyn J.L."/>
            <person name="Swenson N.G."/>
        </authorList>
    </citation>
    <scope>NUCLEOTIDE SEQUENCE</scope>
    <source>
        <strain evidence="8">91603</strain>
    </source>
</reference>
<sequence length="243" mass="27904">MQRKYKLFEENIKRAEESVVIKETDCKRGQNHPSIVEVINDADEGTNQQVQMPLLVVSSIISNSPYILALDCDVYCNDPISARQAMCFHLDTKISPSLAFVQFPQKFHTITKSDIYDSHLRTTCVRNGFFDSVSDKMARYGWTSGTNVVWNRLLHEERSIIWECFAERYAKSPYKKAFYSDLIMLAIFNLYSSYQKETANFVVLVNNLLELQMSSLSLFNLATNVTLLKAGPCQIHCNKKPNF</sequence>
<dbReference type="GO" id="GO:0016760">
    <property type="term" value="F:cellulose synthase (UDP-forming) activity"/>
    <property type="evidence" value="ECO:0007669"/>
    <property type="project" value="InterPro"/>
</dbReference>
<accession>A0AAD5JDJ0</accession>
<organism evidence="8 9">
    <name type="scientific">Acer negundo</name>
    <name type="common">Box elder</name>
    <dbReference type="NCBI Taxonomy" id="4023"/>
    <lineage>
        <taxon>Eukaryota</taxon>
        <taxon>Viridiplantae</taxon>
        <taxon>Streptophyta</taxon>
        <taxon>Embryophyta</taxon>
        <taxon>Tracheophyta</taxon>
        <taxon>Spermatophyta</taxon>
        <taxon>Magnoliopsida</taxon>
        <taxon>eudicotyledons</taxon>
        <taxon>Gunneridae</taxon>
        <taxon>Pentapetalae</taxon>
        <taxon>rosids</taxon>
        <taxon>malvids</taxon>
        <taxon>Sapindales</taxon>
        <taxon>Sapindaceae</taxon>
        <taxon>Hippocastanoideae</taxon>
        <taxon>Acereae</taxon>
        <taxon>Acer</taxon>
    </lineage>
</organism>
<dbReference type="EMBL" id="JAJSOW010000003">
    <property type="protein sequence ID" value="KAI9195543.1"/>
    <property type="molecule type" value="Genomic_DNA"/>
</dbReference>
<dbReference type="Proteomes" id="UP001064489">
    <property type="component" value="Chromosome 1"/>
</dbReference>
<comment type="subcellular location">
    <subcellularLocation>
        <location evidence="1">Endomembrane system</location>
    </subcellularLocation>
</comment>
<dbReference type="Pfam" id="PF03552">
    <property type="entry name" value="Cellulose_synt"/>
    <property type="match status" value="1"/>
</dbReference>
<proteinExistence type="predicted"/>
<name>A0AAD5JDJ0_ACENE</name>
<dbReference type="PANTHER" id="PTHR13301">
    <property type="entry name" value="X-BOX TRANSCRIPTION FACTOR-RELATED"/>
    <property type="match status" value="1"/>
</dbReference>